<gene>
    <name evidence="3" type="ORF">DEIPH_ctg079orf0082</name>
</gene>
<evidence type="ECO:0000313" key="4">
    <source>
        <dbReference type="Proteomes" id="UP000020492"/>
    </source>
</evidence>
<dbReference type="PROSITE" id="PS50110">
    <property type="entry name" value="RESPONSE_REGULATORY"/>
    <property type="match status" value="1"/>
</dbReference>
<dbReference type="eggNOG" id="COG0784">
    <property type="taxonomic scope" value="Bacteria"/>
</dbReference>
<organism evidence="3 4">
    <name type="scientific">Deinococcus phoenicis</name>
    <dbReference type="NCBI Taxonomy" id="1476583"/>
    <lineage>
        <taxon>Bacteria</taxon>
        <taxon>Thermotogati</taxon>
        <taxon>Deinococcota</taxon>
        <taxon>Deinococci</taxon>
        <taxon>Deinococcales</taxon>
        <taxon>Deinococcaceae</taxon>
        <taxon>Deinococcus</taxon>
    </lineage>
</organism>
<proteinExistence type="predicted"/>
<dbReference type="Proteomes" id="UP000020492">
    <property type="component" value="Unassembled WGS sequence"/>
</dbReference>
<dbReference type="Gene3D" id="3.40.50.2300">
    <property type="match status" value="1"/>
</dbReference>
<feature type="domain" description="Response regulatory" evidence="2">
    <location>
        <begin position="8"/>
        <end position="133"/>
    </location>
</feature>
<reference evidence="3 4" key="1">
    <citation type="submission" date="2014-03" db="EMBL/GenBank/DDBJ databases">
        <title>Draft genome sequence of Deinococcus phoenicis 1P10ME.</title>
        <authorList>
            <person name="Stepanov V.G."/>
            <person name="Vaishampayan P."/>
            <person name="Venkateswaran K."/>
            <person name="Fox G.E."/>
        </authorList>
    </citation>
    <scope>NUCLEOTIDE SEQUENCE [LARGE SCALE GENOMIC DNA]</scope>
    <source>
        <strain evidence="3 4">1P10ME</strain>
    </source>
</reference>
<dbReference type="PANTHER" id="PTHR44520">
    <property type="entry name" value="RESPONSE REGULATOR RCP1-RELATED"/>
    <property type="match status" value="1"/>
</dbReference>
<evidence type="ECO:0000256" key="1">
    <source>
        <dbReference type="PROSITE-ProRule" id="PRU00169"/>
    </source>
</evidence>
<dbReference type="GO" id="GO:0000160">
    <property type="term" value="P:phosphorelay signal transduction system"/>
    <property type="evidence" value="ECO:0007669"/>
    <property type="project" value="InterPro"/>
</dbReference>
<dbReference type="AlphaFoldDB" id="A0A016QKV8"/>
<evidence type="ECO:0000259" key="2">
    <source>
        <dbReference type="PROSITE" id="PS50110"/>
    </source>
</evidence>
<comment type="caution">
    <text evidence="3">The sequence shown here is derived from an EMBL/GenBank/DDBJ whole genome shotgun (WGS) entry which is preliminary data.</text>
</comment>
<sequence length="150" mass="16813">MPDATPIEILLVEDSEPDILLTEEAFASAGVANRLHITRDGVEALAFLRRGDEYVDVPRPDVILLDINMPRMNGLEVLAELKRDPLLMTIPVIILTTSQADEDILRSYQAHAASYMVKPIDFSHFYEAIQALGRYMLSIVRVPPPSRTQL</sequence>
<dbReference type="SMART" id="SM00448">
    <property type="entry name" value="REC"/>
    <property type="match status" value="1"/>
</dbReference>
<evidence type="ECO:0000313" key="3">
    <source>
        <dbReference type="EMBL" id="EYB66688.1"/>
    </source>
</evidence>
<dbReference type="Pfam" id="PF00072">
    <property type="entry name" value="Response_reg"/>
    <property type="match status" value="1"/>
</dbReference>
<dbReference type="PANTHER" id="PTHR44520:SF2">
    <property type="entry name" value="RESPONSE REGULATOR RCP1"/>
    <property type="match status" value="1"/>
</dbReference>
<dbReference type="CDD" id="cd17557">
    <property type="entry name" value="REC_Rcp-like"/>
    <property type="match status" value="1"/>
</dbReference>
<keyword evidence="1" id="KW-0597">Phosphoprotein</keyword>
<accession>A0A016QKV8</accession>
<dbReference type="STRING" id="1476583.DEIPH_ctg079orf0082"/>
<dbReference type="InterPro" id="IPR052893">
    <property type="entry name" value="TCS_response_regulator"/>
</dbReference>
<dbReference type="InterPro" id="IPR011006">
    <property type="entry name" value="CheY-like_superfamily"/>
</dbReference>
<feature type="modified residue" description="4-aspartylphosphate" evidence="1">
    <location>
        <position position="66"/>
    </location>
</feature>
<name>A0A016QKV8_9DEIO</name>
<dbReference type="InterPro" id="IPR001789">
    <property type="entry name" value="Sig_transdc_resp-reg_receiver"/>
</dbReference>
<keyword evidence="4" id="KW-1185">Reference proteome</keyword>
<protein>
    <submittedName>
        <fullName evidence="3">Response regulator receiver protein</fullName>
    </submittedName>
</protein>
<dbReference type="PATRIC" id="fig|1476583.3.peg.3320"/>
<dbReference type="EMBL" id="JHAC01000070">
    <property type="protein sequence ID" value="EYB66688.1"/>
    <property type="molecule type" value="Genomic_DNA"/>
</dbReference>
<dbReference type="SUPFAM" id="SSF52172">
    <property type="entry name" value="CheY-like"/>
    <property type="match status" value="1"/>
</dbReference>